<keyword evidence="3" id="KW-1185">Reference proteome</keyword>
<feature type="transmembrane region" description="Helical" evidence="1">
    <location>
        <begin position="12"/>
        <end position="29"/>
    </location>
</feature>
<dbReference type="OrthoDB" id="8537043at2"/>
<evidence type="ECO:0000313" key="2">
    <source>
        <dbReference type="EMBL" id="MBB4245820.1"/>
    </source>
</evidence>
<feature type="transmembrane region" description="Helical" evidence="1">
    <location>
        <begin position="60"/>
        <end position="79"/>
    </location>
</feature>
<dbReference type="RefSeq" id="WP_153117028.1">
    <property type="nucleotide sequence ID" value="NZ_JACIGE010000001.1"/>
</dbReference>
<sequence length="213" mass="23637">MILSWRTLRKVLIAAASAAYVVLGFVAAISDDPPLIALIVGVVPMFAIALATAWNSRARVPLVLLCLALGVAFVLNLEFMRTHVAWLYFVQHAGTMLSLGIMFGATLGSDESALCSRIACFALNSRPDEKYLHYTWKVTLAWTIFFFVSALLSVLLFFFAPLVAWSTFAILLTPILLGIMFVGEYLIRCRAIPDRPHFGIAETIQAYNNFSRR</sequence>
<keyword evidence="1" id="KW-0472">Membrane</keyword>
<accession>A0A840G478</accession>
<evidence type="ECO:0000313" key="3">
    <source>
        <dbReference type="Proteomes" id="UP000587070"/>
    </source>
</evidence>
<keyword evidence="1" id="KW-0812">Transmembrane</keyword>
<feature type="transmembrane region" description="Helical" evidence="1">
    <location>
        <begin position="140"/>
        <end position="159"/>
    </location>
</feature>
<protein>
    <submittedName>
        <fullName evidence="2">Putative membrane protein</fullName>
    </submittedName>
</protein>
<evidence type="ECO:0000256" key="1">
    <source>
        <dbReference type="SAM" id="Phobius"/>
    </source>
</evidence>
<reference evidence="2 3" key="1">
    <citation type="submission" date="2020-08" db="EMBL/GenBank/DDBJ databases">
        <title>Genome sequencing of Purple Non-Sulfur Bacteria from various extreme environments.</title>
        <authorList>
            <person name="Mayer M."/>
        </authorList>
    </citation>
    <scope>NUCLEOTIDE SEQUENCE [LARGE SCALE GENOMIC DNA]</scope>
    <source>
        <strain evidence="2 3">2761</strain>
    </source>
</reference>
<dbReference type="EMBL" id="JACIGE010000001">
    <property type="protein sequence ID" value="MBB4245820.1"/>
    <property type="molecule type" value="Genomic_DNA"/>
</dbReference>
<comment type="caution">
    <text evidence="2">The sequence shown here is derived from an EMBL/GenBank/DDBJ whole genome shotgun (WGS) entry which is preliminary data.</text>
</comment>
<gene>
    <name evidence="2" type="ORF">GGD90_000169</name>
</gene>
<dbReference type="AlphaFoldDB" id="A0A840G478"/>
<feature type="transmembrane region" description="Helical" evidence="1">
    <location>
        <begin position="85"/>
        <end position="107"/>
    </location>
</feature>
<name>A0A840G478_RHOTE</name>
<dbReference type="Proteomes" id="UP000587070">
    <property type="component" value="Unassembled WGS sequence"/>
</dbReference>
<proteinExistence type="predicted"/>
<keyword evidence="1" id="KW-1133">Transmembrane helix</keyword>
<organism evidence="2 3">
    <name type="scientific">Rhodocyclus tenuis</name>
    <name type="common">Rhodospirillum tenue</name>
    <dbReference type="NCBI Taxonomy" id="1066"/>
    <lineage>
        <taxon>Bacteria</taxon>
        <taxon>Pseudomonadati</taxon>
        <taxon>Pseudomonadota</taxon>
        <taxon>Betaproteobacteria</taxon>
        <taxon>Rhodocyclales</taxon>
        <taxon>Rhodocyclaceae</taxon>
        <taxon>Rhodocyclus</taxon>
    </lineage>
</organism>
<feature type="transmembrane region" description="Helical" evidence="1">
    <location>
        <begin position="35"/>
        <end position="53"/>
    </location>
</feature>
<feature type="transmembrane region" description="Helical" evidence="1">
    <location>
        <begin position="165"/>
        <end position="187"/>
    </location>
</feature>